<accession>A0AA39R696</accession>
<name>A0AA39R696_9LECA</name>
<reference evidence="2" key="1">
    <citation type="submission" date="2023-03" db="EMBL/GenBank/DDBJ databases">
        <title>Complete genome of Cladonia borealis.</title>
        <authorList>
            <person name="Park H."/>
        </authorList>
    </citation>
    <scope>NUCLEOTIDE SEQUENCE</scope>
    <source>
        <strain evidence="2">ANT050790</strain>
    </source>
</reference>
<dbReference type="Proteomes" id="UP001166286">
    <property type="component" value="Unassembled WGS sequence"/>
</dbReference>
<organism evidence="2 3">
    <name type="scientific">Cladonia borealis</name>
    <dbReference type="NCBI Taxonomy" id="184061"/>
    <lineage>
        <taxon>Eukaryota</taxon>
        <taxon>Fungi</taxon>
        <taxon>Dikarya</taxon>
        <taxon>Ascomycota</taxon>
        <taxon>Pezizomycotina</taxon>
        <taxon>Lecanoromycetes</taxon>
        <taxon>OSLEUM clade</taxon>
        <taxon>Lecanoromycetidae</taxon>
        <taxon>Lecanorales</taxon>
        <taxon>Lecanorineae</taxon>
        <taxon>Cladoniaceae</taxon>
        <taxon>Cladonia</taxon>
    </lineage>
</organism>
<keyword evidence="3" id="KW-1185">Reference proteome</keyword>
<proteinExistence type="predicted"/>
<evidence type="ECO:0000313" key="3">
    <source>
        <dbReference type="Proteomes" id="UP001166286"/>
    </source>
</evidence>
<sequence>MKILNKAKNRDIQAEAKVAFTAGPGIDVTAEANVGIARSNIETNTETTIQVSWAGGGHIKPMDQQWDIKSLMQAAARFPDLVADCPQRTHAILTKYETLRSFVEGSQPGSLHFSSKNKESGLYPFVEDMTPFEASIKGLSDARIAIRRQMARIVKEVTLIEGDPKIATDEDHHEPFQSPVAFELRLPEVGTPETFKKASLPLTGKRIIAKTQTEQEHKDSVDEQEQLENLPPLYTASEDISTDEPSSLDKVKEERPGICTNLRVTAPAGSPDRGTSFNNLDFLQPDWNLTKIRIEIAWGAVQAFWLHSDNGLIISRGKTNNGKMVEMSGFAMGERIIAATVHTGSSVFREEPHVLSLNLYTNRGRSVIGQASKISKSGKEQERDNCTYYNVSIKSFDSPFKDSNLKGFWGRSDESGKTGIWILSIIWGDINKDAENAIESDDGATLWSQTESAKEECLRSERAALWGNRSSSWRNDKVQFYHIIYHGQTITSDEVAKKFLDCATAQTTITGWLPGQFGLDRDPAPGVSNASYIFYRYNDTGPLRVLREGENWDPLPS</sequence>
<evidence type="ECO:0000256" key="1">
    <source>
        <dbReference type="SAM" id="MobiDB-lite"/>
    </source>
</evidence>
<evidence type="ECO:0000313" key="2">
    <source>
        <dbReference type="EMBL" id="KAK0515643.1"/>
    </source>
</evidence>
<feature type="region of interest" description="Disordered" evidence="1">
    <location>
        <begin position="212"/>
        <end position="253"/>
    </location>
</feature>
<gene>
    <name evidence="2" type="ORF">JMJ35_001677</name>
</gene>
<comment type="caution">
    <text evidence="2">The sequence shown here is derived from an EMBL/GenBank/DDBJ whole genome shotgun (WGS) entry which is preliminary data.</text>
</comment>
<dbReference type="AlphaFoldDB" id="A0AA39R696"/>
<dbReference type="EMBL" id="JAFEKC020000003">
    <property type="protein sequence ID" value="KAK0515643.1"/>
    <property type="molecule type" value="Genomic_DNA"/>
</dbReference>
<protein>
    <submittedName>
        <fullName evidence="2">Uncharacterized protein</fullName>
    </submittedName>
</protein>